<keyword evidence="4" id="KW-0519">Myristate</keyword>
<dbReference type="PRINTS" id="PR00328">
    <property type="entry name" value="SAR1GTPBP"/>
</dbReference>
<gene>
    <name evidence="16" type="ORF">BN980_GECA15s01022g</name>
</gene>
<dbReference type="GO" id="GO:0005525">
    <property type="term" value="F:GTP binding"/>
    <property type="evidence" value="ECO:0007669"/>
    <property type="project" value="UniProtKB-KW"/>
</dbReference>
<evidence type="ECO:0000256" key="6">
    <source>
        <dbReference type="ARBA" id="ARBA00022892"/>
    </source>
</evidence>
<sequence>MGLLTVIRKQKIKDKEIRVLMLGLDNAGKTTLVKSILHEDVTTISPTLGFNIRTIQHGQYKLNIWDVGGQSTLRPFWRNYFEKTDTLVWVVDATATDRLPDCKVELNKVLDEDRLKGAGLLILVNKLDMIPEQEQEETVARIRAMLGLPEDSDVNKDANNDNSTVTFHESKVLGCSAFTRMNLDVALDWIVDEVKARLYLLE</sequence>
<evidence type="ECO:0000256" key="8">
    <source>
        <dbReference type="ARBA" id="ARBA00023034"/>
    </source>
</evidence>
<dbReference type="STRING" id="1173061.A0A0J9XHJ9"/>
<dbReference type="OrthoDB" id="2011769at2759"/>
<feature type="binding site" evidence="13">
    <location>
        <begin position="125"/>
        <end position="128"/>
    </location>
    <ligand>
        <name>GTP</name>
        <dbReference type="ChEBI" id="CHEBI:37565"/>
    </ligand>
</feature>
<dbReference type="AlphaFoldDB" id="A0A0J9XHJ9"/>
<keyword evidence="8" id="KW-0333">Golgi apparatus</keyword>
<dbReference type="SUPFAM" id="SSF52540">
    <property type="entry name" value="P-loop containing nucleoside triphosphate hydrolases"/>
    <property type="match status" value="1"/>
</dbReference>
<keyword evidence="6" id="KW-0931">ER-Golgi transport</keyword>
<feature type="binding site" evidence="14">
    <location>
        <position position="30"/>
    </location>
    <ligand>
        <name>Mg(2+)</name>
        <dbReference type="ChEBI" id="CHEBI:18420"/>
    </ligand>
</feature>
<dbReference type="GO" id="GO:0005794">
    <property type="term" value="C:Golgi apparatus"/>
    <property type="evidence" value="ECO:0007669"/>
    <property type="project" value="UniProtKB-SubCell"/>
</dbReference>
<dbReference type="Gene3D" id="3.40.50.300">
    <property type="entry name" value="P-loop containing nucleotide triphosphate hydrolases"/>
    <property type="match status" value="1"/>
</dbReference>
<keyword evidence="9 13" id="KW-0342">GTP-binding</keyword>
<keyword evidence="17" id="KW-1185">Reference proteome</keyword>
<dbReference type="GO" id="GO:0015031">
    <property type="term" value="P:protein transport"/>
    <property type="evidence" value="ECO:0007669"/>
    <property type="project" value="UniProtKB-KW"/>
</dbReference>
<reference evidence="16" key="1">
    <citation type="submission" date="2014-03" db="EMBL/GenBank/DDBJ databases">
        <authorList>
            <person name="Casaregola S."/>
        </authorList>
    </citation>
    <scope>NUCLEOTIDE SEQUENCE [LARGE SCALE GENOMIC DNA]</scope>
    <source>
        <strain evidence="16">CLIB 918</strain>
    </source>
</reference>
<evidence type="ECO:0000256" key="11">
    <source>
        <dbReference type="ARBA" id="ARBA00053326"/>
    </source>
</evidence>
<feature type="binding site" evidence="13">
    <location>
        <begin position="23"/>
        <end position="30"/>
    </location>
    <ligand>
        <name>GTP</name>
        <dbReference type="ChEBI" id="CHEBI:37565"/>
    </ligand>
</feature>
<dbReference type="InterPro" id="IPR044612">
    <property type="entry name" value="ARL2/3"/>
</dbReference>
<dbReference type="PROSITE" id="PS51417">
    <property type="entry name" value="ARF"/>
    <property type="match status" value="1"/>
</dbReference>
<dbReference type="PANTHER" id="PTHR45697">
    <property type="entry name" value="ADP-RIBOSYLATION FACTOR-LIKE PROTEIN 2-RELATED"/>
    <property type="match status" value="1"/>
</dbReference>
<evidence type="ECO:0000256" key="9">
    <source>
        <dbReference type="ARBA" id="ARBA00023134"/>
    </source>
</evidence>
<evidence type="ECO:0000256" key="1">
    <source>
        <dbReference type="ARBA" id="ARBA00004555"/>
    </source>
</evidence>
<evidence type="ECO:0000256" key="4">
    <source>
        <dbReference type="ARBA" id="ARBA00022707"/>
    </source>
</evidence>
<dbReference type="SMART" id="SM00177">
    <property type="entry name" value="ARF"/>
    <property type="match status" value="1"/>
</dbReference>
<dbReference type="SMART" id="SM00178">
    <property type="entry name" value="SAR"/>
    <property type="match status" value="1"/>
</dbReference>
<accession>A0A0J9XHJ9</accession>
<dbReference type="Proteomes" id="UP000242525">
    <property type="component" value="Unassembled WGS sequence"/>
</dbReference>
<evidence type="ECO:0000313" key="16">
    <source>
        <dbReference type="EMBL" id="CDO56423.1"/>
    </source>
</evidence>
<evidence type="ECO:0000256" key="5">
    <source>
        <dbReference type="ARBA" id="ARBA00022741"/>
    </source>
</evidence>
<keyword evidence="10" id="KW-0449">Lipoprotein</keyword>
<keyword evidence="5 13" id="KW-0547">Nucleotide-binding</keyword>
<comment type="subcellular location">
    <subcellularLocation>
        <location evidence="1">Golgi apparatus</location>
    </subcellularLocation>
</comment>
<dbReference type="InterPro" id="IPR027417">
    <property type="entry name" value="P-loop_NTPase"/>
</dbReference>
<evidence type="ECO:0000256" key="14">
    <source>
        <dbReference type="PIRSR" id="PIRSR606689-2"/>
    </source>
</evidence>
<dbReference type="GO" id="GO:0003924">
    <property type="term" value="F:GTPase activity"/>
    <property type="evidence" value="ECO:0007669"/>
    <property type="project" value="InterPro"/>
</dbReference>
<dbReference type="InterPro" id="IPR006689">
    <property type="entry name" value="Small_GTPase_ARF/SAR"/>
</dbReference>
<protein>
    <recommendedName>
        <fullName evidence="12">ADP-ribosylation factor</fullName>
    </recommendedName>
</protein>
<evidence type="ECO:0000256" key="3">
    <source>
        <dbReference type="ARBA" id="ARBA00022448"/>
    </source>
</evidence>
<proteinExistence type="inferred from homology"/>
<dbReference type="GO" id="GO:0016192">
    <property type="term" value="P:vesicle-mediated transport"/>
    <property type="evidence" value="ECO:0007669"/>
    <property type="project" value="UniProtKB-KW"/>
</dbReference>
<dbReference type="GO" id="GO:0046872">
    <property type="term" value="F:metal ion binding"/>
    <property type="evidence" value="ECO:0007669"/>
    <property type="project" value="UniProtKB-KW"/>
</dbReference>
<evidence type="ECO:0000256" key="10">
    <source>
        <dbReference type="ARBA" id="ARBA00023288"/>
    </source>
</evidence>
<dbReference type="EMBL" id="CCBN010000015">
    <property type="protein sequence ID" value="CDO56423.1"/>
    <property type="molecule type" value="Genomic_DNA"/>
</dbReference>
<comment type="similarity">
    <text evidence="2 15">Belongs to the small GTPase superfamily. Arf family.</text>
</comment>
<dbReference type="InterPro" id="IPR005225">
    <property type="entry name" value="Small_GTP-bd"/>
</dbReference>
<evidence type="ECO:0000256" key="7">
    <source>
        <dbReference type="ARBA" id="ARBA00022927"/>
    </source>
</evidence>
<comment type="function">
    <text evidence="11">GTP-binding protein involved in protein trafficking; may modulate vesicle budding and uncoating within the Golgi apparatus.</text>
</comment>
<keyword evidence="14" id="KW-0460">Magnesium</keyword>
<dbReference type="FunFam" id="3.40.50.300:FF:003500">
    <property type="entry name" value="ADP-ribosylation factor 1"/>
    <property type="match status" value="1"/>
</dbReference>
<evidence type="ECO:0000256" key="12">
    <source>
        <dbReference type="ARBA" id="ARBA00070396"/>
    </source>
</evidence>
<feature type="binding site" evidence="14">
    <location>
        <position position="47"/>
    </location>
    <ligand>
        <name>Mg(2+)</name>
        <dbReference type="ChEBI" id="CHEBI:18420"/>
    </ligand>
</feature>
<feature type="binding site" evidence="13">
    <location>
        <position position="69"/>
    </location>
    <ligand>
        <name>GTP</name>
        <dbReference type="ChEBI" id="CHEBI:37565"/>
    </ligand>
</feature>
<keyword evidence="3" id="KW-0813">Transport</keyword>
<keyword evidence="7" id="KW-0653">Protein transport</keyword>
<dbReference type="NCBIfam" id="TIGR00231">
    <property type="entry name" value="small_GTP"/>
    <property type="match status" value="1"/>
</dbReference>
<evidence type="ECO:0000256" key="2">
    <source>
        <dbReference type="ARBA" id="ARBA00010290"/>
    </source>
</evidence>
<name>A0A0J9XHJ9_GEOCN</name>
<dbReference type="Pfam" id="PF00025">
    <property type="entry name" value="Arf"/>
    <property type="match status" value="1"/>
</dbReference>
<keyword evidence="14" id="KW-0479">Metal-binding</keyword>
<comment type="caution">
    <text evidence="16">The sequence shown here is derived from an EMBL/GenBank/DDBJ whole genome shotgun (WGS) entry which is preliminary data.</text>
</comment>
<evidence type="ECO:0000256" key="13">
    <source>
        <dbReference type="PIRSR" id="PIRSR606689-1"/>
    </source>
</evidence>
<evidence type="ECO:0000313" key="17">
    <source>
        <dbReference type="Proteomes" id="UP000242525"/>
    </source>
</evidence>
<organism evidence="16 17">
    <name type="scientific">Geotrichum candidum</name>
    <name type="common">Oospora lactis</name>
    <name type="synonym">Dipodascus geotrichum</name>
    <dbReference type="NCBI Taxonomy" id="1173061"/>
    <lineage>
        <taxon>Eukaryota</taxon>
        <taxon>Fungi</taxon>
        <taxon>Dikarya</taxon>
        <taxon>Ascomycota</taxon>
        <taxon>Saccharomycotina</taxon>
        <taxon>Dipodascomycetes</taxon>
        <taxon>Dipodascales</taxon>
        <taxon>Dipodascaceae</taxon>
        <taxon>Geotrichum</taxon>
    </lineage>
</organism>
<evidence type="ECO:0000256" key="15">
    <source>
        <dbReference type="RuleBase" id="RU003925"/>
    </source>
</evidence>